<evidence type="ECO:0000256" key="1">
    <source>
        <dbReference type="SAM" id="Phobius"/>
    </source>
</evidence>
<feature type="transmembrane region" description="Helical" evidence="1">
    <location>
        <begin position="12"/>
        <end position="31"/>
    </location>
</feature>
<proteinExistence type="predicted"/>
<keyword evidence="1" id="KW-1133">Transmembrane helix</keyword>
<feature type="transmembrane region" description="Helical" evidence="1">
    <location>
        <begin position="95"/>
        <end position="115"/>
    </location>
</feature>
<feature type="transmembrane region" description="Helical" evidence="1">
    <location>
        <begin position="71"/>
        <end position="89"/>
    </location>
</feature>
<organism evidence="2 3">
    <name type="scientific">Microbacterium proteolyticum</name>
    <dbReference type="NCBI Taxonomy" id="1572644"/>
    <lineage>
        <taxon>Bacteria</taxon>
        <taxon>Bacillati</taxon>
        <taxon>Actinomycetota</taxon>
        <taxon>Actinomycetes</taxon>
        <taxon>Micrococcales</taxon>
        <taxon>Microbacteriaceae</taxon>
        <taxon>Microbacterium</taxon>
    </lineage>
</organism>
<name>A0A7W5GHK0_9MICO</name>
<dbReference type="Proteomes" id="UP000543579">
    <property type="component" value="Unassembled WGS sequence"/>
</dbReference>
<feature type="transmembrane region" description="Helical" evidence="1">
    <location>
        <begin position="136"/>
        <end position="155"/>
    </location>
</feature>
<dbReference type="EMBL" id="JACHXY010000003">
    <property type="protein sequence ID" value="MBB3159327.1"/>
    <property type="molecule type" value="Genomic_DNA"/>
</dbReference>
<keyword evidence="1" id="KW-0812">Transmembrane</keyword>
<accession>A0A7W5GHK0</accession>
<evidence type="ECO:0000313" key="2">
    <source>
        <dbReference type="EMBL" id="MBB3159327.1"/>
    </source>
</evidence>
<evidence type="ECO:0000313" key="3">
    <source>
        <dbReference type="Proteomes" id="UP000543579"/>
    </source>
</evidence>
<comment type="caution">
    <text evidence="2">The sequence shown here is derived from an EMBL/GenBank/DDBJ whole genome shotgun (WGS) entry which is preliminary data.</text>
</comment>
<dbReference type="RefSeq" id="WP_183420699.1">
    <property type="nucleotide sequence ID" value="NZ_JACHXY010000003.1"/>
</dbReference>
<reference evidence="2 3" key="1">
    <citation type="submission" date="2020-08" db="EMBL/GenBank/DDBJ databases">
        <title>Genomic Encyclopedia of Type Strains, Phase III (KMG-III): the genomes of soil and plant-associated and newly described type strains.</title>
        <authorList>
            <person name="Whitman W."/>
        </authorList>
    </citation>
    <scope>NUCLEOTIDE SEQUENCE [LARGE SCALE GENOMIC DNA]</scope>
    <source>
        <strain evidence="2 3">CECT 8356</strain>
    </source>
</reference>
<keyword evidence="1" id="KW-0472">Membrane</keyword>
<dbReference type="AlphaFoldDB" id="A0A7W5GHK0"/>
<protein>
    <submittedName>
        <fullName evidence="2">Uncharacterized protein</fullName>
    </submittedName>
</protein>
<gene>
    <name evidence="2" type="ORF">FHS07_003045</name>
</gene>
<feature type="transmembrane region" description="Helical" evidence="1">
    <location>
        <begin position="37"/>
        <end position="64"/>
    </location>
</feature>
<sequence length="177" mass="17201">MTAATFTRSWPSVSAWGAGLIVAALGAGAIVRPGSEAVTVVLGAGAVVLGLAALAWGGAVLAAGRVLVPRAALGGSLTALVLTAALVFADPAHTSILGAAAASVLFVVVGGTAAGHLRRARRDGGVVDRTAQPMSVIGLLVAAAVIAVVVTPALGATQNAVLLRDDGTVPVITHEGH</sequence>